<reference evidence="1" key="1">
    <citation type="submission" date="2021-09" db="EMBL/GenBank/DDBJ databases">
        <authorList>
            <person name="Martin H S."/>
        </authorList>
    </citation>
    <scope>NUCLEOTIDE SEQUENCE</scope>
</reference>
<dbReference type="EMBL" id="CAKASE010000080">
    <property type="protein sequence ID" value="CAG9581395.1"/>
    <property type="molecule type" value="Genomic_DNA"/>
</dbReference>
<evidence type="ECO:0000313" key="2">
    <source>
        <dbReference type="Proteomes" id="UP000789524"/>
    </source>
</evidence>
<accession>A0A8J2R2L9</accession>
<protein>
    <submittedName>
        <fullName evidence="1">(African queen) hypothetical protein</fullName>
    </submittedName>
</protein>
<evidence type="ECO:0000313" key="1">
    <source>
        <dbReference type="EMBL" id="CAG9581395.1"/>
    </source>
</evidence>
<dbReference type="OrthoDB" id="8037009at2759"/>
<gene>
    <name evidence="1" type="ORF">DCHRY22_LOCUS14011</name>
</gene>
<proteinExistence type="predicted"/>
<keyword evidence="2" id="KW-1185">Reference proteome</keyword>
<dbReference type="AlphaFoldDB" id="A0A8J2R2L9"/>
<dbReference type="Proteomes" id="UP000789524">
    <property type="component" value="Unassembled WGS sequence"/>
</dbReference>
<sequence length="638" mass="67508">MLQIVIHFWLYLQWDNAPSFAPEKPATHLVTPNFRPICTTHNCQPDATPNNINGKPSSYNVPILGTNPNFQQNIPVNPSTKPLPSNPSIAGHESNCGSNGCGSNTQKFPDFGLKSPKYSHVSNTPTQNFGILSGAAPKPSYNTYPCTTPNCGSSLFPNENNSGWTNKVKPSDFTSINHNAPTYTNVVGSNAGSTTQYPGHTGTGNFYDVANNKVPSYLGGLSKPTGSLNGVVFPSISSTVKPNLVTESSLPKYTGGFGGPKGPVDAAIRPGSPNTYKPHSNEVSTESNLPRYTGGFGGPSGSVTAALKPELFTTSKPNLNIKPAPETVYTGGFSGLNTNKPVINTNPTHGSGYTIPNYVSTGVSTFTTPSTTFVTNVGHQVAVNSHNLQNPINEKEKLPKYTGGFGGPQGILNPNEFTMPSTFPSAFPTSPCGTAGCNSKPVLNENHNNADANANAQANAKDVVYSGGFGGPSGVLQPSEKDQYINTGKNKQDSVESDIKTNNYFHQKTPNYDSTNIQANAGLETVGSGVGTQYNPQNTDTKSNIQNNQFPIKNMNENNNSEKEKELNEYVKQANIAGSSQGVGLQYSGSLNSPDLNTNINKKEDSETMLNDYIKQANVAGAFASAGAQANANSASQL</sequence>
<name>A0A8J2R2L9_9NEOP</name>
<organism evidence="1 2">
    <name type="scientific">Danaus chrysippus</name>
    <name type="common">African queen</name>
    <dbReference type="NCBI Taxonomy" id="151541"/>
    <lineage>
        <taxon>Eukaryota</taxon>
        <taxon>Metazoa</taxon>
        <taxon>Ecdysozoa</taxon>
        <taxon>Arthropoda</taxon>
        <taxon>Hexapoda</taxon>
        <taxon>Insecta</taxon>
        <taxon>Pterygota</taxon>
        <taxon>Neoptera</taxon>
        <taxon>Endopterygota</taxon>
        <taxon>Lepidoptera</taxon>
        <taxon>Glossata</taxon>
        <taxon>Ditrysia</taxon>
        <taxon>Papilionoidea</taxon>
        <taxon>Nymphalidae</taxon>
        <taxon>Danainae</taxon>
        <taxon>Danaini</taxon>
        <taxon>Danaina</taxon>
        <taxon>Danaus</taxon>
        <taxon>Anosia</taxon>
    </lineage>
</organism>
<comment type="caution">
    <text evidence="1">The sequence shown here is derived from an EMBL/GenBank/DDBJ whole genome shotgun (WGS) entry which is preliminary data.</text>
</comment>